<accession>A0ABQ1H652</accession>
<dbReference type="EMBL" id="BMDW01000026">
    <property type="protein sequence ID" value="GGA59537.1"/>
    <property type="molecule type" value="Genomic_DNA"/>
</dbReference>
<proteinExistence type="predicted"/>
<organism evidence="2 3">
    <name type="scientific">Sphingomonas psychrolutea</name>
    <dbReference type="NCBI Taxonomy" id="1259676"/>
    <lineage>
        <taxon>Bacteria</taxon>
        <taxon>Pseudomonadati</taxon>
        <taxon>Pseudomonadota</taxon>
        <taxon>Alphaproteobacteria</taxon>
        <taxon>Sphingomonadales</taxon>
        <taxon>Sphingomonadaceae</taxon>
        <taxon>Sphingomonas</taxon>
    </lineage>
</organism>
<gene>
    <name evidence="2" type="ORF">GCM10011395_32310</name>
</gene>
<keyword evidence="3" id="KW-1185">Reference proteome</keyword>
<evidence type="ECO:0000313" key="3">
    <source>
        <dbReference type="Proteomes" id="UP000618591"/>
    </source>
</evidence>
<sequence>MKTVALIAGVILLAFGLLFAGQGSGIIMWPASSFMLAARIWIVYGLGIAALGAALLWWSRRR</sequence>
<evidence type="ECO:0000256" key="1">
    <source>
        <dbReference type="SAM" id="Phobius"/>
    </source>
</evidence>
<keyword evidence="1" id="KW-0812">Transmembrane</keyword>
<keyword evidence="1" id="KW-1133">Transmembrane helix</keyword>
<reference evidence="3" key="1">
    <citation type="journal article" date="2019" name="Int. J. Syst. Evol. Microbiol.">
        <title>The Global Catalogue of Microorganisms (GCM) 10K type strain sequencing project: providing services to taxonomists for standard genome sequencing and annotation.</title>
        <authorList>
            <consortium name="The Broad Institute Genomics Platform"/>
            <consortium name="The Broad Institute Genome Sequencing Center for Infectious Disease"/>
            <person name="Wu L."/>
            <person name="Ma J."/>
        </authorList>
    </citation>
    <scope>NUCLEOTIDE SEQUENCE [LARGE SCALE GENOMIC DNA]</scope>
    <source>
        <strain evidence="3">CGMCC 1.10106</strain>
    </source>
</reference>
<dbReference type="RefSeq" id="WP_188449334.1">
    <property type="nucleotide sequence ID" value="NZ_BMDW01000026.1"/>
</dbReference>
<feature type="transmembrane region" description="Helical" evidence="1">
    <location>
        <begin position="36"/>
        <end position="58"/>
    </location>
</feature>
<comment type="caution">
    <text evidence="2">The sequence shown here is derived from an EMBL/GenBank/DDBJ whole genome shotgun (WGS) entry which is preliminary data.</text>
</comment>
<name>A0ABQ1H652_9SPHN</name>
<dbReference type="Proteomes" id="UP000618591">
    <property type="component" value="Unassembled WGS sequence"/>
</dbReference>
<evidence type="ECO:0000313" key="2">
    <source>
        <dbReference type="EMBL" id="GGA59537.1"/>
    </source>
</evidence>
<protein>
    <submittedName>
        <fullName evidence="2">Uncharacterized protein</fullName>
    </submittedName>
</protein>
<keyword evidence="1" id="KW-0472">Membrane</keyword>